<dbReference type="Proteomes" id="UP000465125">
    <property type="component" value="Segment"/>
</dbReference>
<organism evidence="1 2">
    <name type="scientific">Shigella phage KRT47</name>
    <dbReference type="NCBI Taxonomy" id="2686439"/>
    <lineage>
        <taxon>Viruses</taxon>
        <taxon>Duplodnaviria</taxon>
        <taxon>Heunggongvirae</taxon>
        <taxon>Uroviricota</taxon>
        <taxon>Caudoviricetes</taxon>
        <taxon>Pantevenvirales</taxon>
        <taxon>Straboviridae</taxon>
        <taxon>Tevenvirinae</taxon>
        <taxon>Tequatrovirus</taxon>
        <taxon>Tequatrovirus ime09</taxon>
    </lineage>
</organism>
<proteinExistence type="predicted"/>
<evidence type="ECO:0000313" key="1">
    <source>
        <dbReference type="EMBL" id="QHB43161.1"/>
    </source>
</evidence>
<reference evidence="1 2" key="1">
    <citation type="submission" date="2019-12" db="EMBL/GenBank/DDBJ databases">
        <authorList>
            <person name="Doore S.M."/>
            <person name="Tinney K.R."/>
            <person name="Parent K.N."/>
        </authorList>
    </citation>
    <scope>NUCLEOTIDE SEQUENCE [LARGE SCALE GENOMIC DNA]</scope>
</reference>
<evidence type="ECO:0000313" key="2">
    <source>
        <dbReference type="Proteomes" id="UP000465125"/>
    </source>
</evidence>
<gene>
    <name evidence="1" type="ORF">KRT47_gp133</name>
</gene>
<sequence length="26" mass="3157">MMPREIQKGLDAKKPYHLDRDLKLFI</sequence>
<protein>
    <submittedName>
        <fullName evidence="1">Uncharacterized protein</fullName>
    </submittedName>
</protein>
<accession>A0A6B9LIR4</accession>
<dbReference type="EMBL" id="MN781580">
    <property type="protein sequence ID" value="QHB43161.1"/>
    <property type="molecule type" value="Genomic_DNA"/>
</dbReference>
<name>A0A6B9LIR4_9CAUD</name>